<proteinExistence type="predicted"/>
<gene>
    <name evidence="1" type="ordered locus">ZPR_0686</name>
</gene>
<evidence type="ECO:0000313" key="2">
    <source>
        <dbReference type="Proteomes" id="UP000001654"/>
    </source>
</evidence>
<dbReference type="Proteomes" id="UP000001654">
    <property type="component" value="Chromosome"/>
</dbReference>
<name>D5BG82_ZUNPS</name>
<keyword evidence="2" id="KW-1185">Reference proteome</keyword>
<evidence type="ECO:0000313" key="1">
    <source>
        <dbReference type="EMBL" id="ADF51041.1"/>
    </source>
</evidence>
<dbReference type="EMBL" id="CP001650">
    <property type="protein sequence ID" value="ADF51041.1"/>
    <property type="molecule type" value="Genomic_DNA"/>
</dbReference>
<dbReference type="AlphaFoldDB" id="D5BG82"/>
<organism evidence="1 2">
    <name type="scientific">Zunongwangia profunda (strain DSM 18752 / CCTCC AB 206139 / SM-A87)</name>
    <name type="common">Wangia profunda</name>
    <dbReference type="NCBI Taxonomy" id="655815"/>
    <lineage>
        <taxon>Bacteria</taxon>
        <taxon>Pseudomonadati</taxon>
        <taxon>Bacteroidota</taxon>
        <taxon>Flavobacteriia</taxon>
        <taxon>Flavobacteriales</taxon>
        <taxon>Flavobacteriaceae</taxon>
        <taxon>Zunongwangia</taxon>
    </lineage>
</organism>
<accession>D5BG82</accession>
<protein>
    <submittedName>
        <fullName evidence="1">Uncharacterized protein</fullName>
    </submittedName>
</protein>
<dbReference type="HOGENOM" id="CLU_3384558_0_0_10"/>
<reference evidence="1 2" key="1">
    <citation type="journal article" date="2010" name="BMC Genomics">
        <title>The complete genome of Zunongwangia profunda SM-A87 reveals its adaptation to the deep-sea environment and ecological role in sedimentary organic nitrogen degradation.</title>
        <authorList>
            <person name="Qin Q.L."/>
            <person name="Zhang X.Y."/>
            <person name="Wang X.M."/>
            <person name="Liu G.M."/>
            <person name="Chen X.L."/>
            <person name="Xie B.B."/>
            <person name="Dang H.Y."/>
            <person name="Zhou B.C."/>
            <person name="Yu J."/>
            <person name="Zhang Y.Z."/>
        </authorList>
    </citation>
    <scope>NUCLEOTIDE SEQUENCE [LARGE SCALE GENOMIC DNA]</scope>
    <source>
        <strain evidence="2">DSM 18752 / CCTCC AB 206139 / SM-A87</strain>
    </source>
</reference>
<sequence length="33" mass="3772">MNILLRKQSTSTRIKKSSEVMFAGFVIIFAILK</sequence>
<dbReference type="KEGG" id="zpr:ZPR_0686"/>